<dbReference type="AlphaFoldDB" id="A0A815NCN1"/>
<keyword evidence="1" id="KW-1133">Transmembrane helix</keyword>
<evidence type="ECO:0000313" key="3">
    <source>
        <dbReference type="EMBL" id="CAF3576918.1"/>
    </source>
</evidence>
<sequence>MDWSFYSLWDILPLPIIIGMFIWTFSMCFFSLFLLFILILLQKRSCPVVAELVSIKKDLSNVETVRKEGFSCDSLSLISIESTQYDNSSRKISSFYLRNNSNCLKENSRIHSLPSIKLNPIILNQNKQINTLPLQLSTRRSIIKDLTSVSNSYNDQIKIHQSVDSLFSKDSLIE</sequence>
<accession>A0A815NCN1</accession>
<comment type="caution">
    <text evidence="2">The sequence shown here is derived from an EMBL/GenBank/DDBJ whole genome shotgun (WGS) entry which is preliminary data.</text>
</comment>
<dbReference type="EMBL" id="CAJOBB010000130">
    <property type="protein sequence ID" value="CAF3576918.1"/>
    <property type="molecule type" value="Genomic_DNA"/>
</dbReference>
<gene>
    <name evidence="2" type="ORF">IZO911_LOCUS41609</name>
    <name evidence="3" type="ORF">KXQ929_LOCUS3921</name>
</gene>
<keyword evidence="1" id="KW-0472">Membrane</keyword>
<organism evidence="2 4">
    <name type="scientific">Adineta steineri</name>
    <dbReference type="NCBI Taxonomy" id="433720"/>
    <lineage>
        <taxon>Eukaryota</taxon>
        <taxon>Metazoa</taxon>
        <taxon>Spiralia</taxon>
        <taxon>Gnathifera</taxon>
        <taxon>Rotifera</taxon>
        <taxon>Eurotatoria</taxon>
        <taxon>Bdelloidea</taxon>
        <taxon>Adinetida</taxon>
        <taxon>Adinetidae</taxon>
        <taxon>Adineta</taxon>
    </lineage>
</organism>
<name>A0A815NCN1_9BILA</name>
<protein>
    <submittedName>
        <fullName evidence="2">Uncharacterized protein</fullName>
    </submittedName>
</protein>
<dbReference type="Proteomes" id="UP000663868">
    <property type="component" value="Unassembled WGS sequence"/>
</dbReference>
<keyword evidence="1" id="KW-0812">Transmembrane</keyword>
<reference evidence="2" key="1">
    <citation type="submission" date="2021-02" db="EMBL/GenBank/DDBJ databases">
        <authorList>
            <person name="Nowell W R."/>
        </authorList>
    </citation>
    <scope>NUCLEOTIDE SEQUENCE</scope>
</reference>
<dbReference type="EMBL" id="CAJNOE010001612">
    <property type="protein sequence ID" value="CAF1437599.1"/>
    <property type="molecule type" value="Genomic_DNA"/>
</dbReference>
<evidence type="ECO:0000313" key="2">
    <source>
        <dbReference type="EMBL" id="CAF1437599.1"/>
    </source>
</evidence>
<dbReference type="Proteomes" id="UP000663860">
    <property type="component" value="Unassembled WGS sequence"/>
</dbReference>
<evidence type="ECO:0000256" key="1">
    <source>
        <dbReference type="SAM" id="Phobius"/>
    </source>
</evidence>
<proteinExistence type="predicted"/>
<feature type="transmembrane region" description="Helical" evidence="1">
    <location>
        <begin position="12"/>
        <end position="41"/>
    </location>
</feature>
<evidence type="ECO:0000313" key="4">
    <source>
        <dbReference type="Proteomes" id="UP000663860"/>
    </source>
</evidence>